<dbReference type="GO" id="GO:0004467">
    <property type="term" value="F:long-chain fatty acid-CoA ligase activity"/>
    <property type="evidence" value="ECO:0007669"/>
    <property type="project" value="TreeGrafter"/>
</dbReference>
<keyword evidence="3" id="KW-0547">Nucleotide-binding</keyword>
<dbReference type="OrthoDB" id="1700726at2759"/>
<evidence type="ECO:0000313" key="5">
    <source>
        <dbReference type="EMBL" id="PQP91787.1"/>
    </source>
</evidence>
<evidence type="ECO:0000313" key="6">
    <source>
        <dbReference type="Proteomes" id="UP000250321"/>
    </source>
</evidence>
<comment type="caution">
    <text evidence="5">The sequence shown here is derived from an EMBL/GenBank/DDBJ whole genome shotgun (WGS) entry which is preliminary data.</text>
</comment>
<evidence type="ECO:0000256" key="2">
    <source>
        <dbReference type="ARBA" id="ARBA00022598"/>
    </source>
</evidence>
<dbReference type="GO" id="GO:0005524">
    <property type="term" value="F:ATP binding"/>
    <property type="evidence" value="ECO:0007669"/>
    <property type="project" value="UniProtKB-KW"/>
</dbReference>
<dbReference type="GO" id="GO:0005783">
    <property type="term" value="C:endoplasmic reticulum"/>
    <property type="evidence" value="ECO:0007669"/>
    <property type="project" value="TreeGrafter"/>
</dbReference>
<evidence type="ECO:0000256" key="3">
    <source>
        <dbReference type="ARBA" id="ARBA00022741"/>
    </source>
</evidence>
<keyword evidence="4" id="KW-0067">ATP-binding</keyword>
<comment type="similarity">
    <text evidence="1">Belongs to the ATP-dependent AMP-binding enzyme family.</text>
</comment>
<evidence type="ECO:0000256" key="1">
    <source>
        <dbReference type="ARBA" id="ARBA00006432"/>
    </source>
</evidence>
<dbReference type="STRING" id="2094558.A0A314XLX6"/>
<keyword evidence="6" id="KW-1185">Reference proteome</keyword>
<dbReference type="Proteomes" id="UP000250321">
    <property type="component" value="Unassembled WGS sequence"/>
</dbReference>
<dbReference type="AlphaFoldDB" id="A0A314XLX6"/>
<organism evidence="5 6">
    <name type="scientific">Prunus yedoensis var. nudiflora</name>
    <dbReference type="NCBI Taxonomy" id="2094558"/>
    <lineage>
        <taxon>Eukaryota</taxon>
        <taxon>Viridiplantae</taxon>
        <taxon>Streptophyta</taxon>
        <taxon>Embryophyta</taxon>
        <taxon>Tracheophyta</taxon>
        <taxon>Spermatophyta</taxon>
        <taxon>Magnoliopsida</taxon>
        <taxon>eudicotyledons</taxon>
        <taxon>Gunneridae</taxon>
        <taxon>Pentapetalae</taxon>
        <taxon>rosids</taxon>
        <taxon>fabids</taxon>
        <taxon>Rosales</taxon>
        <taxon>Rosaceae</taxon>
        <taxon>Amygdaloideae</taxon>
        <taxon>Amygdaleae</taxon>
        <taxon>Prunus</taxon>
    </lineage>
</organism>
<reference evidence="5 6" key="1">
    <citation type="submission" date="2018-02" db="EMBL/GenBank/DDBJ databases">
        <title>Draft genome of wild Prunus yedoensis var. nudiflora.</title>
        <authorList>
            <person name="Baek S."/>
            <person name="Kim J.-H."/>
            <person name="Choi K."/>
            <person name="Kim G.-B."/>
            <person name="Cho A."/>
            <person name="Jang H."/>
            <person name="Shin C.-H."/>
            <person name="Yu H.-J."/>
            <person name="Mun J.-H."/>
        </authorList>
    </citation>
    <scope>NUCLEOTIDE SEQUENCE [LARGE SCALE GENOMIC DNA]</scope>
    <source>
        <strain evidence="6">cv. Jeju island</strain>
        <tissue evidence="5">Leaf</tissue>
    </source>
</reference>
<sequence length="74" mass="8285">MGGFDTYCEGDEIYTSVPTEAKKARLEKFEIPTKIKLLSEPWTPESGLVTAALKLKRDVIKKAFSEDLSKLYAS</sequence>
<protein>
    <submittedName>
        <fullName evidence="5">Uncharacterized protein</fullName>
    </submittedName>
</protein>
<evidence type="ECO:0000256" key="4">
    <source>
        <dbReference type="ARBA" id="ARBA00022840"/>
    </source>
</evidence>
<gene>
    <name evidence="5" type="ORF">Pyn_12552</name>
</gene>
<keyword evidence="2" id="KW-0436">Ligase</keyword>
<dbReference type="EMBL" id="PJQY01002665">
    <property type="protein sequence ID" value="PQP91787.1"/>
    <property type="molecule type" value="Genomic_DNA"/>
</dbReference>
<proteinExistence type="inferred from homology"/>
<dbReference type="GO" id="GO:0016020">
    <property type="term" value="C:membrane"/>
    <property type="evidence" value="ECO:0007669"/>
    <property type="project" value="TreeGrafter"/>
</dbReference>
<name>A0A314XLX6_PRUYE</name>
<accession>A0A314XLX6</accession>
<dbReference type="PANTHER" id="PTHR43272">
    <property type="entry name" value="LONG-CHAIN-FATTY-ACID--COA LIGASE"/>
    <property type="match status" value="1"/>
</dbReference>
<dbReference type="PANTHER" id="PTHR43272:SF83">
    <property type="entry name" value="ACYL-COA SYNTHETASE LONG-CHAIN, ISOFORM J"/>
    <property type="match status" value="1"/>
</dbReference>